<keyword evidence="11" id="KW-0966">Cell projection</keyword>
<organism evidence="11 13">
    <name type="scientific">Anaerotignum propionicum DSM 1682</name>
    <dbReference type="NCBI Taxonomy" id="991789"/>
    <lineage>
        <taxon>Bacteria</taxon>
        <taxon>Bacillati</taxon>
        <taxon>Bacillota</taxon>
        <taxon>Clostridia</taxon>
        <taxon>Lachnospirales</taxon>
        <taxon>Anaerotignaceae</taxon>
        <taxon>Anaerotignum</taxon>
    </lineage>
</organism>
<reference evidence="10 12" key="1">
    <citation type="journal article" date="2016" name="Genome Announc.">
        <title>Complete Genome Sequence of the Amino Acid-Fermenting Clostridium propionicum X2 (DSM 1682).</title>
        <authorList>
            <person name="Poehlein A."/>
            <person name="Schlien K."/>
            <person name="Chowdhury N.P."/>
            <person name="Gottschalk G."/>
            <person name="Buckel W."/>
            <person name="Daniel R."/>
        </authorList>
    </citation>
    <scope>NUCLEOTIDE SEQUENCE [LARGE SCALE GENOMIC DNA]</scope>
    <source>
        <strain evidence="10 12">X2</strain>
    </source>
</reference>
<feature type="domain" description="CheC-like protein" evidence="9">
    <location>
        <begin position="108"/>
        <end position="141"/>
    </location>
</feature>
<keyword evidence="3" id="KW-1003">Cell membrane</keyword>
<evidence type="ECO:0000313" key="12">
    <source>
        <dbReference type="Proteomes" id="UP000068026"/>
    </source>
</evidence>
<dbReference type="NCBIfam" id="TIGR02480">
    <property type="entry name" value="fliN"/>
    <property type="match status" value="1"/>
</dbReference>
<dbReference type="GO" id="GO:0071973">
    <property type="term" value="P:bacterial-type flagellum-dependent cell motility"/>
    <property type="evidence" value="ECO:0007669"/>
    <property type="project" value="InterPro"/>
</dbReference>
<proteinExistence type="inferred from homology"/>
<reference evidence="12" key="2">
    <citation type="submission" date="2016-01" db="EMBL/GenBank/DDBJ databases">
        <authorList>
            <person name="Poehlein A."/>
            <person name="Schlien K."/>
            <person name="Gottschalk G."/>
            <person name="Buckel W."/>
            <person name="Daniel R."/>
        </authorList>
    </citation>
    <scope>NUCLEOTIDE SEQUENCE [LARGE SCALE GENOMIC DNA]</scope>
    <source>
        <strain evidence="12">X2</strain>
    </source>
</reference>
<dbReference type="InterPro" id="IPR051469">
    <property type="entry name" value="FliN/MopA/SpaO"/>
</dbReference>
<dbReference type="InterPro" id="IPR001172">
    <property type="entry name" value="FliN_T3SS_HrcQb"/>
</dbReference>
<keyword evidence="12" id="KW-1185">Reference proteome</keyword>
<dbReference type="EMBL" id="CP014223">
    <property type="protein sequence ID" value="AMJ42388.1"/>
    <property type="molecule type" value="Genomic_DNA"/>
</dbReference>
<evidence type="ECO:0000313" key="10">
    <source>
        <dbReference type="EMBL" id="AMJ42388.1"/>
    </source>
</evidence>
<dbReference type="Gene3D" id="3.40.1550.10">
    <property type="entry name" value="CheC-like"/>
    <property type="match status" value="1"/>
</dbReference>
<dbReference type="SUPFAM" id="SSF103039">
    <property type="entry name" value="CheC-like"/>
    <property type="match status" value="1"/>
</dbReference>
<protein>
    <submittedName>
        <fullName evidence="10 11">Flagellar motor switch protein FliN</fullName>
    </submittedName>
</protein>
<evidence type="ECO:0000313" key="11">
    <source>
        <dbReference type="EMBL" id="SHF00975.1"/>
    </source>
</evidence>
<keyword evidence="6" id="KW-0472">Membrane</keyword>
<keyword evidence="5" id="KW-0283">Flagellar rotation</keyword>
<dbReference type="GO" id="GO:0003774">
    <property type="term" value="F:cytoskeletal motor activity"/>
    <property type="evidence" value="ECO:0007669"/>
    <property type="project" value="InterPro"/>
</dbReference>
<dbReference type="OrthoDB" id="9773459at2"/>
<feature type="region of interest" description="Disordered" evidence="7">
    <location>
        <begin position="251"/>
        <end position="351"/>
    </location>
</feature>
<dbReference type="Gene3D" id="2.30.330.10">
    <property type="entry name" value="SpoA-like"/>
    <property type="match status" value="1"/>
</dbReference>
<evidence type="ECO:0000313" key="13">
    <source>
        <dbReference type="Proteomes" id="UP000184204"/>
    </source>
</evidence>
<dbReference type="InterPro" id="IPR007597">
    <property type="entry name" value="CheC"/>
</dbReference>
<evidence type="ECO:0000256" key="1">
    <source>
        <dbReference type="ARBA" id="ARBA00004413"/>
    </source>
</evidence>
<keyword evidence="4" id="KW-0145">Chemotaxis</keyword>
<dbReference type="Proteomes" id="UP000068026">
    <property type="component" value="Chromosome"/>
</dbReference>
<dbReference type="Pfam" id="PF01052">
    <property type="entry name" value="FliMN_C"/>
    <property type="match status" value="1"/>
</dbReference>
<feature type="compositionally biased region" description="Polar residues" evidence="7">
    <location>
        <begin position="290"/>
        <end position="301"/>
    </location>
</feature>
<dbReference type="SUPFAM" id="SSF101801">
    <property type="entry name" value="Surface presentation of antigens (SPOA)"/>
    <property type="match status" value="1"/>
</dbReference>
<comment type="similarity">
    <text evidence="2">Belongs to the FliN/MopA/SpaO family.</text>
</comment>
<dbReference type="KEGG" id="cpro:CPRO_28460"/>
<name>A0A0X8VCF7_ANAPI</name>
<evidence type="ECO:0000256" key="3">
    <source>
        <dbReference type="ARBA" id="ARBA00022475"/>
    </source>
</evidence>
<dbReference type="Pfam" id="PF04509">
    <property type="entry name" value="CheC"/>
    <property type="match status" value="2"/>
</dbReference>
<reference evidence="13" key="4">
    <citation type="submission" date="2016-11" db="EMBL/GenBank/DDBJ databases">
        <authorList>
            <person name="Jaros S."/>
            <person name="Januszkiewicz K."/>
            <person name="Wedrychowicz H."/>
        </authorList>
    </citation>
    <scope>NUCLEOTIDE SEQUENCE [LARGE SCALE GENOMIC DNA]</scope>
    <source>
        <strain evidence="13">DSM 1682</strain>
    </source>
</reference>
<evidence type="ECO:0000259" key="9">
    <source>
        <dbReference type="Pfam" id="PF04509"/>
    </source>
</evidence>
<feature type="domain" description="Flagellar motor switch protein FliN-like C-terminal" evidence="8">
    <location>
        <begin position="378"/>
        <end position="448"/>
    </location>
</feature>
<evidence type="ECO:0000256" key="2">
    <source>
        <dbReference type="ARBA" id="ARBA00009226"/>
    </source>
</evidence>
<dbReference type="PANTHER" id="PTHR43484:SF1">
    <property type="entry name" value="FLAGELLAR MOTOR SWITCH PROTEIN FLIN"/>
    <property type="match status" value="1"/>
</dbReference>
<dbReference type="CDD" id="cd17907">
    <property type="entry name" value="FliY_FliN-Y"/>
    <property type="match status" value="1"/>
</dbReference>
<dbReference type="GO" id="GO:0009425">
    <property type="term" value="C:bacterial-type flagellum basal body"/>
    <property type="evidence" value="ECO:0007669"/>
    <property type="project" value="InterPro"/>
</dbReference>
<dbReference type="GO" id="GO:0005886">
    <property type="term" value="C:plasma membrane"/>
    <property type="evidence" value="ECO:0007669"/>
    <property type="project" value="UniProtKB-SubCell"/>
</dbReference>
<evidence type="ECO:0000256" key="6">
    <source>
        <dbReference type="ARBA" id="ARBA00023136"/>
    </source>
</evidence>
<dbReference type="InterPro" id="IPR012826">
    <property type="entry name" value="FliN"/>
</dbReference>
<feature type="compositionally biased region" description="Polar residues" evidence="7">
    <location>
        <begin position="251"/>
        <end position="262"/>
    </location>
</feature>
<dbReference type="InterPro" id="IPR036429">
    <property type="entry name" value="SpoA-like_sf"/>
</dbReference>
<keyword evidence="11" id="KW-0282">Flagellum</keyword>
<dbReference type="EMBL" id="FQUA01000013">
    <property type="protein sequence ID" value="SHF00975.1"/>
    <property type="molecule type" value="Genomic_DNA"/>
</dbReference>
<comment type="subcellular location">
    <subcellularLocation>
        <location evidence="1">Cell membrane</location>
        <topology evidence="1">Peripheral membrane protein</topology>
        <orientation evidence="1">Cytoplasmic side</orientation>
    </subcellularLocation>
</comment>
<dbReference type="GO" id="GO:0016787">
    <property type="term" value="F:hydrolase activity"/>
    <property type="evidence" value="ECO:0007669"/>
    <property type="project" value="InterPro"/>
</dbReference>
<evidence type="ECO:0000256" key="5">
    <source>
        <dbReference type="ARBA" id="ARBA00022779"/>
    </source>
</evidence>
<sequence>MADKIFNSLEMDAIGEILNISLGASATAVSTMLDRRVDITVPTVMVSSKESFEFTYMEPAVAVEITYVTGLSGNNIMLLKRHDVKVIVEILMGSEIPEEEFELNDINMSAIREVMNQMMGSSSTALAELLGEPVNISTPTSFEINTVAEFAEKYLLDDQPMVVVRFSLKVEDSLESEFLNIMTVDLARKLLSCFGLPIGDLPDDSQDAVPEPPAPAVETQEMNYQNFQESEPEEKSSSGGMMSQEEIEKLMSQSFQSATPGDTQPEPAKTPSAESSSGGKLSQEEIEKLLSQSFQSNTPVTQPEPVKTEVSQNNVVAPVVENTPARPAPQPSYAPQQSYAPGANTSPAQPKVINVKPNADLNRGESLLDQERKENLDLIMGVPLEISVEIGRTKKNVREILEYNKGSLIVLDKLAGEQVDIYVNGQCIAKGDVVVVDDNFGVRVTEVLKKI</sequence>
<dbReference type="GO" id="GO:0006935">
    <property type="term" value="P:chemotaxis"/>
    <property type="evidence" value="ECO:0007669"/>
    <property type="project" value="UniProtKB-KW"/>
</dbReference>
<gene>
    <name evidence="10" type="primary">fliN</name>
    <name evidence="10" type="ORF">CPRO_28460</name>
    <name evidence="11" type="ORF">SAMN02745151_02502</name>
</gene>
<accession>A0A0X8VCF7</accession>
<dbReference type="InterPro" id="IPR028976">
    <property type="entry name" value="CheC-like_sf"/>
</dbReference>
<dbReference type="Proteomes" id="UP000184204">
    <property type="component" value="Unassembled WGS sequence"/>
</dbReference>
<dbReference type="PANTHER" id="PTHR43484">
    <property type="match status" value="1"/>
</dbReference>
<reference evidence="11" key="3">
    <citation type="submission" date="2016-11" db="EMBL/GenBank/DDBJ databases">
        <authorList>
            <person name="Varghese N."/>
            <person name="Submissions S."/>
        </authorList>
    </citation>
    <scope>NUCLEOTIDE SEQUENCE</scope>
    <source>
        <strain evidence="11">DSM 1682</strain>
    </source>
</reference>
<dbReference type="InterPro" id="IPR001543">
    <property type="entry name" value="FliN-like_C"/>
</dbReference>
<dbReference type="PRINTS" id="PR00956">
    <property type="entry name" value="FLGMOTORFLIN"/>
</dbReference>
<keyword evidence="11" id="KW-0969">Cilium</keyword>
<evidence type="ECO:0000256" key="7">
    <source>
        <dbReference type="SAM" id="MobiDB-lite"/>
    </source>
</evidence>
<dbReference type="RefSeq" id="WP_066053121.1">
    <property type="nucleotide sequence ID" value="NZ_CP014223.1"/>
</dbReference>
<dbReference type="AlphaFoldDB" id="A0A0X8VCF7"/>
<evidence type="ECO:0000256" key="4">
    <source>
        <dbReference type="ARBA" id="ARBA00022500"/>
    </source>
</evidence>
<feature type="domain" description="CheC-like protein" evidence="9">
    <location>
        <begin position="10"/>
        <end position="45"/>
    </location>
</feature>
<evidence type="ECO:0000259" key="8">
    <source>
        <dbReference type="Pfam" id="PF01052"/>
    </source>
</evidence>